<keyword evidence="3" id="KW-0472">Membrane</keyword>
<comment type="subcellular location">
    <subcellularLocation>
        <location evidence="1">Cell membrane</location>
        <topology evidence="1">Lipid-anchor</topology>
        <topology evidence="1">GPI-anchor</topology>
    </subcellularLocation>
</comment>
<dbReference type="AlphaFoldDB" id="A0A7J6HCB4"/>
<evidence type="ECO:0000256" key="1">
    <source>
        <dbReference type="ARBA" id="ARBA00004609"/>
    </source>
</evidence>
<evidence type="ECO:0000313" key="9">
    <source>
        <dbReference type="Proteomes" id="UP000525078"/>
    </source>
</evidence>
<organism evidence="8 9">
    <name type="scientific">Cannabis sativa</name>
    <name type="common">Hemp</name>
    <name type="synonym">Marijuana</name>
    <dbReference type="NCBI Taxonomy" id="3483"/>
    <lineage>
        <taxon>Eukaryota</taxon>
        <taxon>Viridiplantae</taxon>
        <taxon>Streptophyta</taxon>
        <taxon>Embryophyta</taxon>
        <taxon>Tracheophyta</taxon>
        <taxon>Spermatophyta</taxon>
        <taxon>Magnoliopsida</taxon>
        <taxon>eudicotyledons</taxon>
        <taxon>Gunneridae</taxon>
        <taxon>Pentapetalae</taxon>
        <taxon>rosids</taxon>
        <taxon>fabids</taxon>
        <taxon>Rosales</taxon>
        <taxon>Cannabaceae</taxon>
        <taxon>Cannabis</taxon>
    </lineage>
</organism>
<evidence type="ECO:0000256" key="4">
    <source>
        <dbReference type="ARBA" id="ARBA00022729"/>
    </source>
</evidence>
<proteinExistence type="inferred from homology"/>
<evidence type="ECO:0000256" key="2">
    <source>
        <dbReference type="ARBA" id="ARBA00005507"/>
    </source>
</evidence>
<dbReference type="Pfam" id="PF04833">
    <property type="entry name" value="COBRA"/>
    <property type="match status" value="1"/>
</dbReference>
<dbReference type="GO" id="GO:0010215">
    <property type="term" value="P:cellulose microfibril organization"/>
    <property type="evidence" value="ECO:0007669"/>
    <property type="project" value="InterPro"/>
</dbReference>
<dbReference type="InterPro" id="IPR006918">
    <property type="entry name" value="COBRA_pln"/>
</dbReference>
<keyword evidence="3" id="KW-0336">GPI-anchor</keyword>
<evidence type="ECO:0000256" key="3">
    <source>
        <dbReference type="ARBA" id="ARBA00022622"/>
    </source>
</evidence>
<evidence type="ECO:0000256" key="6">
    <source>
        <dbReference type="ARBA" id="ARBA00023288"/>
    </source>
</evidence>
<dbReference type="PANTHER" id="PTHR31673">
    <property type="entry name" value="PROTEIN COBRA"/>
    <property type="match status" value="1"/>
</dbReference>
<evidence type="ECO:0000259" key="7">
    <source>
        <dbReference type="Pfam" id="PF25079"/>
    </source>
</evidence>
<comment type="similarity">
    <text evidence="2">Belongs to the COBRA family.</text>
</comment>
<gene>
    <name evidence="8" type="ORF">F8388_010758</name>
</gene>
<dbReference type="GO" id="GO:0005886">
    <property type="term" value="C:plasma membrane"/>
    <property type="evidence" value="ECO:0007669"/>
    <property type="project" value="UniProtKB-SubCell"/>
</dbReference>
<dbReference type="PANTHER" id="PTHR31673:SF30">
    <property type="entry name" value="COBRA-LIKE PROTEIN 6"/>
    <property type="match status" value="1"/>
</dbReference>
<comment type="caution">
    <text evidence="8">The sequence shown here is derived from an EMBL/GenBank/DDBJ whole genome shotgun (WGS) entry which is preliminary data.</text>
</comment>
<dbReference type="Pfam" id="PF25079">
    <property type="entry name" value="COB_C"/>
    <property type="match status" value="1"/>
</dbReference>
<feature type="non-terminal residue" evidence="8">
    <location>
        <position position="1"/>
    </location>
</feature>
<dbReference type="InterPro" id="IPR056900">
    <property type="entry name" value="COB_C"/>
</dbReference>
<keyword evidence="4" id="KW-0732">Signal</keyword>
<reference evidence="8 9" key="1">
    <citation type="journal article" date="2020" name="bioRxiv">
        <title>Sequence and annotation of 42 cannabis genomes reveals extensive copy number variation in cannabinoid synthesis and pathogen resistance genes.</title>
        <authorList>
            <person name="Mckernan K.J."/>
            <person name="Helbert Y."/>
            <person name="Kane L.T."/>
            <person name="Ebling H."/>
            <person name="Zhang L."/>
            <person name="Liu B."/>
            <person name="Eaton Z."/>
            <person name="Mclaughlin S."/>
            <person name="Kingan S."/>
            <person name="Baybayan P."/>
            <person name="Concepcion G."/>
            <person name="Jordan M."/>
            <person name="Riva A."/>
            <person name="Barbazuk W."/>
            <person name="Harkins T."/>
        </authorList>
    </citation>
    <scope>NUCLEOTIDE SEQUENCE [LARGE SCALE GENOMIC DNA]</scope>
    <source>
        <strain evidence="9">cv. Jamaican Lion 4</strain>
        <tissue evidence="8">Leaf</tissue>
    </source>
</reference>
<dbReference type="EMBL" id="JAATIP010000016">
    <property type="protein sequence ID" value="KAF4392735.1"/>
    <property type="molecule type" value="Genomic_DNA"/>
</dbReference>
<evidence type="ECO:0000313" key="8">
    <source>
        <dbReference type="EMBL" id="KAF4392735.1"/>
    </source>
</evidence>
<dbReference type="GO" id="GO:0052324">
    <property type="term" value="P:plant-type cell wall cellulose biosynthetic process"/>
    <property type="evidence" value="ECO:0007669"/>
    <property type="project" value="TreeGrafter"/>
</dbReference>
<name>A0A7J6HCB4_CANSA</name>
<protein>
    <recommendedName>
        <fullName evidence="7">COBRA C-terminal domain-containing protein</fullName>
    </recommendedName>
</protein>
<evidence type="ECO:0000256" key="5">
    <source>
        <dbReference type="ARBA" id="ARBA00023180"/>
    </source>
</evidence>
<dbReference type="GO" id="GO:0098552">
    <property type="term" value="C:side of membrane"/>
    <property type="evidence" value="ECO:0007669"/>
    <property type="project" value="UniProtKB-KW"/>
</dbReference>
<feature type="domain" description="COBRA C-terminal" evidence="7">
    <location>
        <begin position="360"/>
        <end position="555"/>
    </location>
</feature>
<keyword evidence="5" id="KW-0325">Glycoprotein</keyword>
<accession>A0A7J6HCB4</accession>
<keyword evidence="6" id="KW-0449">Lipoprotein</keyword>
<dbReference type="Proteomes" id="UP000525078">
    <property type="component" value="Unassembled WGS sequence"/>
</dbReference>
<sequence length="588" mass="66964">IHDEFYGTAYGATTQLKELDAMYERYCPSTEGLLHSSSQPDSPKVDNHIDTPVESVRSKMDLDDPEEALNIAVDMDLIRDGNKAQPKLNHSSPEVEEKLSARTKIGDMRISPTLGNLIILHGERTLTKMNRAEGSLTADEKLRRIAESAMENRGEDDPVSVDEASIEEKYNAWRSQTQHGQRIYFLYQITVSIRNNQLYRHVESPGWRVGWEWKGDEVIWNMWGAEAREQGNCAKLRGEEQLPHCCEKKPEIVDLMPGTPYNLQVSNCCRGGFLGSLIQDPTNHLSTFRMIVGDTSTNNNGTINMPQNFTLGLPGYTCGNPFQVSPTRFSQDGGRRYTQALETWKLNCMYSQFRASTVPNCCVSLSAFYNDTIVPCPKCSCNCQGLPGAKCLTPENEILQLPDEYSSRETKEDKRSSLVRCSEHMCPIRVHWHVKQSYREYWRVKITITNMNFAKNYSHWNLLVLHPNLQSLTQVFSFNYRSLNHYGNINDSGIFWGIEYYNDMLVKSGKSGNVQSEMLLHKDTPIFSFKQGWAFPRMISFNGDHCVMPSPDQYPTLPNIAQTSFITPKPSSLFSLFLFSISILIKFI</sequence>